<dbReference type="EMBL" id="JADBGQ010000003">
    <property type="protein sequence ID" value="KAG5404485.1"/>
    <property type="molecule type" value="Genomic_DNA"/>
</dbReference>
<dbReference type="InterPro" id="IPR009072">
    <property type="entry name" value="Histone-fold"/>
</dbReference>
<comment type="subcellular location">
    <subcellularLocation>
        <location evidence="1">Nucleus</location>
    </subcellularLocation>
</comment>
<name>A0ABQ7N348_BRACM</name>
<dbReference type="Gene3D" id="1.10.20.10">
    <property type="entry name" value="Histone, subunit A"/>
    <property type="match status" value="1"/>
</dbReference>
<comment type="caution">
    <text evidence="4">The sequence shown here is derived from an EMBL/GenBank/DDBJ whole genome shotgun (WGS) entry which is preliminary data.</text>
</comment>
<sequence length="91" mass="9647">MAGKGGKGLIATKTTTTAANKDKKKSISRSSRAGIQFPVGRIHRQLKTRVSAHGRVGATAAVYTASILEYLTAECASLLDILKCIWVTLTS</sequence>
<evidence type="ECO:0000313" key="5">
    <source>
        <dbReference type="Proteomes" id="UP000823674"/>
    </source>
</evidence>
<feature type="region of interest" description="Disordered" evidence="2">
    <location>
        <begin position="1"/>
        <end position="33"/>
    </location>
</feature>
<dbReference type="Proteomes" id="UP000823674">
    <property type="component" value="Chromosome A03"/>
</dbReference>
<comment type="similarity">
    <text evidence="1">Belongs to the histone H2A family.</text>
</comment>
<feature type="domain" description="Core Histone H2A/H2B/H3" evidence="3">
    <location>
        <begin position="17"/>
        <end position="76"/>
    </location>
</feature>
<keyword evidence="1" id="KW-0158">Chromosome</keyword>
<dbReference type="SUPFAM" id="SSF47113">
    <property type="entry name" value="Histone-fold"/>
    <property type="match status" value="1"/>
</dbReference>
<keyword evidence="1" id="KW-0544">Nucleosome core</keyword>
<dbReference type="InterPro" id="IPR007125">
    <property type="entry name" value="H2A/H2B/H3"/>
</dbReference>
<keyword evidence="1" id="KW-0539">Nucleus</keyword>
<accession>A0ABQ7N348</accession>
<proteinExistence type="inferred from homology"/>
<keyword evidence="5" id="KW-1185">Reference proteome</keyword>
<dbReference type="InterPro" id="IPR002119">
    <property type="entry name" value="Histone_H2A"/>
</dbReference>
<evidence type="ECO:0000313" key="4">
    <source>
        <dbReference type="EMBL" id="KAG5404485.1"/>
    </source>
</evidence>
<feature type="compositionally biased region" description="Low complexity" evidence="2">
    <location>
        <begin position="9"/>
        <end position="19"/>
    </location>
</feature>
<evidence type="ECO:0000259" key="3">
    <source>
        <dbReference type="Pfam" id="PF00125"/>
    </source>
</evidence>
<dbReference type="SMART" id="SM00414">
    <property type="entry name" value="H2A"/>
    <property type="match status" value="1"/>
</dbReference>
<reference evidence="4 5" key="1">
    <citation type="submission" date="2021-03" db="EMBL/GenBank/DDBJ databases">
        <authorList>
            <person name="King G.J."/>
            <person name="Bancroft I."/>
            <person name="Baten A."/>
            <person name="Bloomfield J."/>
            <person name="Borpatragohain P."/>
            <person name="He Z."/>
            <person name="Irish N."/>
            <person name="Irwin J."/>
            <person name="Liu K."/>
            <person name="Mauleon R.P."/>
            <person name="Moore J."/>
            <person name="Morris R."/>
            <person name="Ostergaard L."/>
            <person name="Wang B."/>
            <person name="Wells R."/>
        </authorList>
    </citation>
    <scope>NUCLEOTIDE SEQUENCE [LARGE SCALE GENOMIC DNA]</scope>
    <source>
        <strain evidence="4">R-o-18</strain>
        <tissue evidence="4">Leaf</tissue>
    </source>
</reference>
<dbReference type="Pfam" id="PF00125">
    <property type="entry name" value="Histone"/>
    <property type="match status" value="1"/>
</dbReference>
<dbReference type="PRINTS" id="PR00620">
    <property type="entry name" value="HISTONEH2A"/>
</dbReference>
<evidence type="ECO:0000256" key="1">
    <source>
        <dbReference type="RuleBase" id="RU003767"/>
    </source>
</evidence>
<gene>
    <name evidence="4" type="primary">A03g503090.1_BraROA</name>
    <name evidence="4" type="ORF">IGI04_010604</name>
</gene>
<comment type="subunit">
    <text evidence="1">The nucleosome is a histone octamer containing two molecules each of H2A, H2B, H3 and H4 assembled in one H3-H4 heterotetramer and two H2A-H2B heterodimers. The octamer wraps approximately 147 bp of DNA.</text>
</comment>
<dbReference type="PANTHER" id="PTHR23430">
    <property type="entry name" value="HISTONE H2A"/>
    <property type="match status" value="1"/>
</dbReference>
<evidence type="ECO:0000256" key="2">
    <source>
        <dbReference type="SAM" id="MobiDB-lite"/>
    </source>
</evidence>
<protein>
    <recommendedName>
        <fullName evidence="1">Histone H2A</fullName>
    </recommendedName>
</protein>
<organism evidence="4 5">
    <name type="scientific">Brassica rapa subsp. trilocularis</name>
    <dbReference type="NCBI Taxonomy" id="1813537"/>
    <lineage>
        <taxon>Eukaryota</taxon>
        <taxon>Viridiplantae</taxon>
        <taxon>Streptophyta</taxon>
        <taxon>Embryophyta</taxon>
        <taxon>Tracheophyta</taxon>
        <taxon>Spermatophyta</taxon>
        <taxon>Magnoliopsida</taxon>
        <taxon>eudicotyledons</taxon>
        <taxon>Gunneridae</taxon>
        <taxon>Pentapetalae</taxon>
        <taxon>rosids</taxon>
        <taxon>malvids</taxon>
        <taxon>Brassicales</taxon>
        <taxon>Brassicaceae</taxon>
        <taxon>Brassiceae</taxon>
        <taxon>Brassica</taxon>
    </lineage>
</organism>
<keyword evidence="1" id="KW-0238">DNA-binding</keyword>